<dbReference type="PANTHER" id="PTHR46796">
    <property type="entry name" value="HTH-TYPE TRANSCRIPTIONAL ACTIVATOR RHAS-RELATED"/>
    <property type="match status" value="1"/>
</dbReference>
<gene>
    <name evidence="5" type="ORF">JHX87_12880</name>
</gene>
<keyword evidence="6" id="KW-1185">Reference proteome</keyword>
<dbReference type="InterPro" id="IPR018060">
    <property type="entry name" value="HTH_AraC"/>
</dbReference>
<dbReference type="EMBL" id="CP067136">
    <property type="protein sequence ID" value="WCR06382.1"/>
    <property type="molecule type" value="Genomic_DNA"/>
</dbReference>
<organism evidence="5 6">
    <name type="scientific">Paracoccus fistulariae</name>
    <dbReference type="NCBI Taxonomy" id="658446"/>
    <lineage>
        <taxon>Bacteria</taxon>
        <taxon>Pseudomonadati</taxon>
        <taxon>Pseudomonadota</taxon>
        <taxon>Alphaproteobacteria</taxon>
        <taxon>Rhodobacterales</taxon>
        <taxon>Paracoccaceae</taxon>
        <taxon>Paracoccus</taxon>
    </lineage>
</organism>
<dbReference type="Pfam" id="PF12833">
    <property type="entry name" value="HTH_18"/>
    <property type="match status" value="1"/>
</dbReference>
<keyword evidence="1" id="KW-0805">Transcription regulation</keyword>
<dbReference type="PROSITE" id="PS01124">
    <property type="entry name" value="HTH_ARAC_FAMILY_2"/>
    <property type="match status" value="1"/>
</dbReference>
<dbReference type="SUPFAM" id="SSF51215">
    <property type="entry name" value="Regulatory protein AraC"/>
    <property type="match status" value="1"/>
</dbReference>
<evidence type="ECO:0000256" key="3">
    <source>
        <dbReference type="ARBA" id="ARBA00023163"/>
    </source>
</evidence>
<dbReference type="Proteomes" id="UP001219349">
    <property type="component" value="Chromosome"/>
</dbReference>
<feature type="domain" description="HTH araC/xylS-type" evidence="4">
    <location>
        <begin position="214"/>
        <end position="315"/>
    </location>
</feature>
<dbReference type="InterPro" id="IPR037923">
    <property type="entry name" value="HTH-like"/>
</dbReference>
<protein>
    <submittedName>
        <fullName evidence="5">Helix-turn-helix domain-containing protein</fullName>
    </submittedName>
</protein>
<dbReference type="InterPro" id="IPR020449">
    <property type="entry name" value="Tscrpt_reg_AraC-type_HTH"/>
</dbReference>
<evidence type="ECO:0000313" key="6">
    <source>
        <dbReference type="Proteomes" id="UP001219349"/>
    </source>
</evidence>
<dbReference type="SUPFAM" id="SSF46689">
    <property type="entry name" value="Homeodomain-like"/>
    <property type="match status" value="1"/>
</dbReference>
<keyword evidence="3" id="KW-0804">Transcription</keyword>
<dbReference type="PRINTS" id="PR00032">
    <property type="entry name" value="HTHARAC"/>
</dbReference>
<dbReference type="InterPro" id="IPR035418">
    <property type="entry name" value="AraC-bd_2"/>
</dbReference>
<dbReference type="InterPro" id="IPR009057">
    <property type="entry name" value="Homeodomain-like_sf"/>
</dbReference>
<dbReference type="InterPro" id="IPR050204">
    <property type="entry name" value="AraC_XylS_family_regulators"/>
</dbReference>
<evidence type="ECO:0000313" key="5">
    <source>
        <dbReference type="EMBL" id="WCR06382.1"/>
    </source>
</evidence>
<accession>A0ABY7SK27</accession>
<evidence type="ECO:0000256" key="1">
    <source>
        <dbReference type="ARBA" id="ARBA00023015"/>
    </source>
</evidence>
<dbReference type="RefSeq" id="WP_271884097.1">
    <property type="nucleotide sequence ID" value="NZ_CP067136.1"/>
</dbReference>
<evidence type="ECO:0000259" key="4">
    <source>
        <dbReference type="PROSITE" id="PS01124"/>
    </source>
</evidence>
<sequence length="327" mass="37350">MHEKFETSHLRAKDRLSYWRDAVCRNLNGITCRCPDETPFNARLVANRTEDHIIARLSGSRHRAIRTEKARREHGDDFFVLFYQLEGPMGVSFNDTEFELQPNDLYIYDGRQNHQLIFESHFNHIAIRVPRYKLRDRWQSLEQRGSFHLKAGTDPMTRLLGANIRAMAGLANEMPPAQLERAIDNAFDLFNGHVSDMAENRSGTAAGHIGGIYARALTFIDRHVADSDLSSELVADHLGISRRYLDRIFQQNGESVHETIQSLRLQNCASELASQEGRFQGIADIAYGWGFQNAAHFSKAFRKKYNQSPSDYRNSLLRPGAIADRAK</sequence>
<proteinExistence type="predicted"/>
<dbReference type="Pfam" id="PF14525">
    <property type="entry name" value="AraC_binding_2"/>
    <property type="match status" value="1"/>
</dbReference>
<dbReference type="SMART" id="SM00342">
    <property type="entry name" value="HTH_ARAC"/>
    <property type="match status" value="1"/>
</dbReference>
<reference evidence="5 6" key="1">
    <citation type="submission" date="2021-01" db="EMBL/GenBank/DDBJ databases">
        <title>Biogeographic distribution of Paracoccus.</title>
        <authorList>
            <person name="Hollensteiner J."/>
            <person name="Leineberger J."/>
            <person name="Brinkhoff T."/>
            <person name="Daniel R."/>
        </authorList>
    </citation>
    <scope>NUCLEOTIDE SEQUENCE [LARGE SCALE GENOMIC DNA]</scope>
    <source>
        <strain evidence="5 6">KCTC 22803</strain>
    </source>
</reference>
<evidence type="ECO:0000256" key="2">
    <source>
        <dbReference type="ARBA" id="ARBA00023125"/>
    </source>
</evidence>
<keyword evidence="2" id="KW-0238">DNA-binding</keyword>
<dbReference type="Gene3D" id="1.10.10.60">
    <property type="entry name" value="Homeodomain-like"/>
    <property type="match status" value="1"/>
</dbReference>
<name>A0ABY7SK27_9RHOB</name>
<dbReference type="PANTHER" id="PTHR46796:SF6">
    <property type="entry name" value="ARAC SUBFAMILY"/>
    <property type="match status" value="1"/>
</dbReference>